<dbReference type="Proteomes" id="UP000010798">
    <property type="component" value="Chromosome"/>
</dbReference>
<dbReference type="eggNOG" id="COG3153">
    <property type="taxonomic scope" value="Bacteria"/>
</dbReference>
<organism evidence="2 3">
    <name type="scientific">Singulisphaera acidiphila (strain ATCC BAA-1392 / DSM 18658 / VKM B-2454 / MOB10)</name>
    <dbReference type="NCBI Taxonomy" id="886293"/>
    <lineage>
        <taxon>Bacteria</taxon>
        <taxon>Pseudomonadati</taxon>
        <taxon>Planctomycetota</taxon>
        <taxon>Planctomycetia</taxon>
        <taxon>Isosphaerales</taxon>
        <taxon>Isosphaeraceae</taxon>
        <taxon>Singulisphaera</taxon>
    </lineage>
</organism>
<gene>
    <name evidence="2" type="ordered locus">Sinac_3591</name>
</gene>
<dbReference type="CDD" id="cd04301">
    <property type="entry name" value="NAT_SF"/>
    <property type="match status" value="1"/>
</dbReference>
<dbReference type="InterPro" id="IPR000182">
    <property type="entry name" value="GNAT_dom"/>
</dbReference>
<dbReference type="InterPro" id="IPR016181">
    <property type="entry name" value="Acyl_CoA_acyltransferase"/>
</dbReference>
<protein>
    <submittedName>
        <fullName evidence="2">Putative acetyltransferase</fullName>
    </submittedName>
</protein>
<evidence type="ECO:0000313" key="2">
    <source>
        <dbReference type="EMBL" id="AGA27841.1"/>
    </source>
</evidence>
<accession>L0DGP1</accession>
<dbReference type="PROSITE" id="PS51186">
    <property type="entry name" value="GNAT"/>
    <property type="match status" value="1"/>
</dbReference>
<feature type="domain" description="N-acetyltransferase" evidence="1">
    <location>
        <begin position="1"/>
        <end position="145"/>
    </location>
</feature>
<evidence type="ECO:0000259" key="1">
    <source>
        <dbReference type="PROSITE" id="PS51186"/>
    </source>
</evidence>
<dbReference type="OrthoDB" id="9797178at2"/>
<reference evidence="2 3" key="1">
    <citation type="submission" date="2012-02" db="EMBL/GenBank/DDBJ databases">
        <title>Complete sequence of chromosome of Singulisphaera acidiphila DSM 18658.</title>
        <authorList>
            <consortium name="US DOE Joint Genome Institute (JGI-PGF)"/>
            <person name="Lucas S."/>
            <person name="Copeland A."/>
            <person name="Lapidus A."/>
            <person name="Glavina del Rio T."/>
            <person name="Dalin E."/>
            <person name="Tice H."/>
            <person name="Bruce D."/>
            <person name="Goodwin L."/>
            <person name="Pitluck S."/>
            <person name="Peters L."/>
            <person name="Ovchinnikova G."/>
            <person name="Chertkov O."/>
            <person name="Kyrpides N."/>
            <person name="Mavromatis K."/>
            <person name="Ivanova N."/>
            <person name="Brettin T."/>
            <person name="Detter J.C."/>
            <person name="Han C."/>
            <person name="Larimer F."/>
            <person name="Land M."/>
            <person name="Hauser L."/>
            <person name="Markowitz V."/>
            <person name="Cheng J.-F."/>
            <person name="Hugenholtz P."/>
            <person name="Woyke T."/>
            <person name="Wu D."/>
            <person name="Tindall B."/>
            <person name="Pomrenke H."/>
            <person name="Brambilla E."/>
            <person name="Klenk H.-P."/>
            <person name="Eisen J.A."/>
        </authorList>
    </citation>
    <scope>NUCLEOTIDE SEQUENCE [LARGE SCALE GENOMIC DNA]</scope>
    <source>
        <strain evidence="3">ATCC BAA-1392 / DSM 18658 / VKM B-2454 / MOB10</strain>
    </source>
</reference>
<dbReference type="KEGG" id="saci:Sinac_3591"/>
<dbReference type="AlphaFoldDB" id="L0DGP1"/>
<dbReference type="Gene3D" id="3.40.630.30">
    <property type="match status" value="1"/>
</dbReference>
<dbReference type="STRING" id="886293.Sinac_3591"/>
<dbReference type="HOGENOM" id="CLU_081840_3_2_0"/>
<sequence length="165" mass="17595">MIRPETLGDHAAIHEVNRLAFGEEGEARLIAALRDGGYVRVSLVAEEAGRVVGHILFSDLSIVTPQGVVEALSLAPLAVVPDCQRQGIGSALVREGLRACTEAGHRIVLVVGHPEFYPRFDFTAQSAERLLSPYAGPAFMALELAPGALEGVEGEVRYPPPFGDL</sequence>
<proteinExistence type="predicted"/>
<keyword evidence="3" id="KW-1185">Reference proteome</keyword>
<dbReference type="EMBL" id="CP003364">
    <property type="protein sequence ID" value="AGA27841.1"/>
    <property type="molecule type" value="Genomic_DNA"/>
</dbReference>
<evidence type="ECO:0000313" key="3">
    <source>
        <dbReference type="Proteomes" id="UP000010798"/>
    </source>
</evidence>
<keyword evidence="2" id="KW-0808">Transferase</keyword>
<name>L0DGP1_SINAD</name>
<dbReference type="GO" id="GO:0016747">
    <property type="term" value="F:acyltransferase activity, transferring groups other than amino-acyl groups"/>
    <property type="evidence" value="ECO:0007669"/>
    <property type="project" value="InterPro"/>
</dbReference>
<dbReference type="Pfam" id="PF13527">
    <property type="entry name" value="Acetyltransf_9"/>
    <property type="match status" value="1"/>
</dbReference>
<dbReference type="SUPFAM" id="SSF55729">
    <property type="entry name" value="Acyl-CoA N-acyltransferases (Nat)"/>
    <property type="match status" value="1"/>
</dbReference>